<dbReference type="OrthoDB" id="9933340at2"/>
<dbReference type="Proteomes" id="UP000318626">
    <property type="component" value="Chromosome"/>
</dbReference>
<proteinExistence type="predicted"/>
<organism evidence="1 2">
    <name type="scientific">Bremerella volcania</name>
    <dbReference type="NCBI Taxonomy" id="2527984"/>
    <lineage>
        <taxon>Bacteria</taxon>
        <taxon>Pseudomonadati</taxon>
        <taxon>Planctomycetota</taxon>
        <taxon>Planctomycetia</taxon>
        <taxon>Pirellulales</taxon>
        <taxon>Pirellulaceae</taxon>
        <taxon>Bremerella</taxon>
    </lineage>
</organism>
<evidence type="ECO:0008006" key="3">
    <source>
        <dbReference type="Google" id="ProtNLM"/>
    </source>
</evidence>
<dbReference type="EMBL" id="CP036289">
    <property type="protein sequence ID" value="QDU76469.1"/>
    <property type="molecule type" value="Genomic_DNA"/>
</dbReference>
<protein>
    <recommendedName>
        <fullName evidence="3">Bacterial type II and III secretion system protein</fullName>
    </recommendedName>
</protein>
<dbReference type="AlphaFoldDB" id="A0A518CB83"/>
<dbReference type="KEGG" id="bvo:Pan97_35190"/>
<name>A0A518CB83_9BACT</name>
<gene>
    <name evidence="1" type="ORF">Pan97_35190</name>
</gene>
<accession>A0A518CB83</accession>
<evidence type="ECO:0000313" key="2">
    <source>
        <dbReference type="Proteomes" id="UP000318626"/>
    </source>
</evidence>
<sequence>MAHLRCLVLFTVISAFFPTIVIAQSPRVMVELAFVSRTAQSSEQPLKEEFEKQLQQSELAKEGLIPFLDDWLRGKDRDLHEVDLMQLKVSLGEEVEFVTRHSLAAEFQDPKAMFHMADISTMPGENLLSDGLDATVRTKQKPDGKIVVDFRFGKRMPATMEKAAGSDEPVVPLLHRQWINSNAELSSGETLVLGGLLRSQKKDGKDLMQELTILVRVHRADPAPFPVN</sequence>
<reference evidence="2" key="1">
    <citation type="submission" date="2019-02" db="EMBL/GenBank/DDBJ databases">
        <title>Deep-cultivation of Planctomycetes and their phenomic and genomic characterization uncovers novel biology.</title>
        <authorList>
            <person name="Wiegand S."/>
            <person name="Jogler M."/>
            <person name="Boedeker C."/>
            <person name="Pinto D."/>
            <person name="Vollmers J."/>
            <person name="Rivas-Marin E."/>
            <person name="Kohn T."/>
            <person name="Peeters S.H."/>
            <person name="Heuer A."/>
            <person name="Rast P."/>
            <person name="Oberbeckmann S."/>
            <person name="Bunk B."/>
            <person name="Jeske O."/>
            <person name="Meyerdierks A."/>
            <person name="Storesund J.E."/>
            <person name="Kallscheuer N."/>
            <person name="Luecker S."/>
            <person name="Lage O.M."/>
            <person name="Pohl T."/>
            <person name="Merkel B.J."/>
            <person name="Hornburger P."/>
            <person name="Mueller R.-W."/>
            <person name="Bruemmer F."/>
            <person name="Labrenz M."/>
            <person name="Spormann A.M."/>
            <person name="Op den Camp H."/>
            <person name="Overmann J."/>
            <person name="Amann R."/>
            <person name="Jetten M.S.M."/>
            <person name="Mascher T."/>
            <person name="Medema M.H."/>
            <person name="Devos D.P."/>
            <person name="Kaster A.-K."/>
            <person name="Ovreas L."/>
            <person name="Rohde M."/>
            <person name="Galperin M.Y."/>
            <person name="Jogler C."/>
        </authorList>
    </citation>
    <scope>NUCLEOTIDE SEQUENCE [LARGE SCALE GENOMIC DNA]</scope>
    <source>
        <strain evidence="2">Pan97</strain>
    </source>
</reference>
<evidence type="ECO:0000313" key="1">
    <source>
        <dbReference type="EMBL" id="QDU76469.1"/>
    </source>
</evidence>
<keyword evidence="2" id="KW-1185">Reference proteome</keyword>
<dbReference type="RefSeq" id="WP_144974597.1">
    <property type="nucleotide sequence ID" value="NZ_CP036289.1"/>
</dbReference>